<keyword evidence="1" id="KW-0175">Coiled coil</keyword>
<reference evidence="2" key="1">
    <citation type="journal article" date="2021" name="PeerJ">
        <title>Extensive microbial diversity within the chicken gut microbiome revealed by metagenomics and culture.</title>
        <authorList>
            <person name="Gilroy R."/>
            <person name="Ravi A."/>
            <person name="Getino M."/>
            <person name="Pursley I."/>
            <person name="Horton D.L."/>
            <person name="Alikhan N.F."/>
            <person name="Baker D."/>
            <person name="Gharbi K."/>
            <person name="Hall N."/>
            <person name="Watson M."/>
            <person name="Adriaenssens E.M."/>
            <person name="Foster-Nyarko E."/>
            <person name="Jarju S."/>
            <person name="Secka A."/>
            <person name="Antonio M."/>
            <person name="Oren A."/>
            <person name="Chaudhuri R.R."/>
            <person name="La Ragione R."/>
            <person name="Hildebrand F."/>
            <person name="Pallen M.J."/>
        </authorList>
    </citation>
    <scope>NUCLEOTIDE SEQUENCE</scope>
    <source>
        <strain evidence="2">ChiHcolR34-3080</strain>
    </source>
</reference>
<accession>A0A9D1Q7V2</accession>
<organism evidence="2 3">
    <name type="scientific">Candidatus Faecalibacterium intestinigallinarum</name>
    <dbReference type="NCBI Taxonomy" id="2838581"/>
    <lineage>
        <taxon>Bacteria</taxon>
        <taxon>Bacillati</taxon>
        <taxon>Bacillota</taxon>
        <taxon>Clostridia</taxon>
        <taxon>Eubacteriales</taxon>
        <taxon>Oscillospiraceae</taxon>
        <taxon>Faecalibacterium</taxon>
    </lineage>
</organism>
<comment type="caution">
    <text evidence="2">The sequence shown here is derived from an EMBL/GenBank/DDBJ whole genome shotgun (WGS) entry which is preliminary data.</text>
</comment>
<reference evidence="2" key="2">
    <citation type="submission" date="2021-04" db="EMBL/GenBank/DDBJ databases">
        <authorList>
            <person name="Gilroy R."/>
        </authorList>
    </citation>
    <scope>NUCLEOTIDE SEQUENCE</scope>
    <source>
        <strain evidence="2">ChiHcolR34-3080</strain>
    </source>
</reference>
<sequence length="139" mass="15567">MSIMEQLDAYRALLDKKEQLAEAVKENNRAIEAARDALADSMVSEETVQIVRDGYSYTLTPKTKYSKAAGQDEALMDALRNYGLGSLIRETVNAQSLQGAMSALAEENDDELPEEFEGLVNVYTFNDVTRRKARAFHKQ</sequence>
<feature type="coiled-coil region" evidence="1">
    <location>
        <begin position="7"/>
        <end position="37"/>
    </location>
</feature>
<dbReference type="Proteomes" id="UP000823933">
    <property type="component" value="Unassembled WGS sequence"/>
</dbReference>
<gene>
    <name evidence="2" type="ORF">H9890_03285</name>
</gene>
<evidence type="ECO:0000313" key="3">
    <source>
        <dbReference type="Proteomes" id="UP000823933"/>
    </source>
</evidence>
<dbReference type="InterPro" id="IPR055731">
    <property type="entry name" value="Pam3_gp33-like"/>
</dbReference>
<evidence type="ECO:0000313" key="2">
    <source>
        <dbReference type="EMBL" id="HIW08410.1"/>
    </source>
</evidence>
<proteinExistence type="predicted"/>
<dbReference type="Pfam" id="PF23984">
    <property type="entry name" value="DUF7307"/>
    <property type="match status" value="1"/>
</dbReference>
<evidence type="ECO:0000256" key="1">
    <source>
        <dbReference type="SAM" id="Coils"/>
    </source>
</evidence>
<protein>
    <submittedName>
        <fullName evidence="2">Uncharacterized protein</fullName>
    </submittedName>
</protein>
<name>A0A9D1Q7V2_9FIRM</name>
<dbReference type="AlphaFoldDB" id="A0A9D1Q7V2"/>
<dbReference type="EMBL" id="DXHQ01000037">
    <property type="protein sequence ID" value="HIW08410.1"/>
    <property type="molecule type" value="Genomic_DNA"/>
</dbReference>